<feature type="transmembrane region" description="Helical" evidence="7">
    <location>
        <begin position="710"/>
        <end position="731"/>
    </location>
</feature>
<dbReference type="PANTHER" id="PTHR22750">
    <property type="entry name" value="G-PROTEIN COUPLED RECEPTOR"/>
    <property type="match status" value="1"/>
</dbReference>
<evidence type="ECO:0000256" key="1">
    <source>
        <dbReference type="ARBA" id="ARBA00004651"/>
    </source>
</evidence>
<feature type="domain" description="G-protein coupled receptors family 1 profile" evidence="8">
    <location>
        <begin position="949"/>
        <end position="1188"/>
    </location>
</feature>
<feature type="transmembrane region" description="Helical" evidence="7">
    <location>
        <begin position="103"/>
        <end position="124"/>
    </location>
</feature>
<feature type="transmembrane region" description="Helical" evidence="7">
    <location>
        <begin position="481"/>
        <end position="503"/>
    </location>
</feature>
<feature type="transmembrane region" description="Helical" evidence="7">
    <location>
        <begin position="414"/>
        <end position="432"/>
    </location>
</feature>
<dbReference type="GO" id="GO:0005886">
    <property type="term" value="C:plasma membrane"/>
    <property type="evidence" value="ECO:0007669"/>
    <property type="project" value="UniProtKB-SubCell"/>
</dbReference>
<dbReference type="PROSITE" id="PS00237">
    <property type="entry name" value="G_PROTEIN_RECEP_F1_1"/>
    <property type="match status" value="4"/>
</dbReference>
<dbReference type="InterPro" id="IPR000276">
    <property type="entry name" value="GPCR_Rhodpsn"/>
</dbReference>
<feature type="transmembrane region" description="Helical" evidence="7">
    <location>
        <begin position="63"/>
        <end position="91"/>
    </location>
</feature>
<reference evidence="9 10" key="1">
    <citation type="submission" date="2022-05" db="EMBL/GenBank/DDBJ databases">
        <authorList>
            <consortium name="Genoscope - CEA"/>
            <person name="William W."/>
        </authorList>
    </citation>
    <scope>NUCLEOTIDE SEQUENCE [LARGE SCALE GENOMIC DNA]</scope>
</reference>
<dbReference type="Pfam" id="PF00001">
    <property type="entry name" value="7tm_1"/>
    <property type="match status" value="7"/>
</dbReference>
<dbReference type="PROSITE" id="PS50262">
    <property type="entry name" value="G_PROTEIN_RECEP_F1_2"/>
    <property type="match status" value="4"/>
</dbReference>
<feature type="domain" description="G-protein coupled receptors family 1 profile" evidence="8">
    <location>
        <begin position="650"/>
        <end position="890"/>
    </location>
</feature>
<dbReference type="AlphaFoldDB" id="A0AAU9X3W4"/>
<feature type="transmembrane region" description="Helical" evidence="7">
    <location>
        <begin position="751"/>
        <end position="773"/>
    </location>
</feature>
<evidence type="ECO:0000259" key="8">
    <source>
        <dbReference type="PROSITE" id="PS50262"/>
    </source>
</evidence>
<feature type="transmembrane region" description="Helical" evidence="7">
    <location>
        <begin position="838"/>
        <end position="859"/>
    </location>
</feature>
<keyword evidence="2" id="KW-1003">Cell membrane</keyword>
<dbReference type="InterPro" id="IPR017452">
    <property type="entry name" value="GPCR_Rhodpsn_7TM"/>
</dbReference>
<dbReference type="Proteomes" id="UP001159428">
    <property type="component" value="Unassembled WGS sequence"/>
</dbReference>
<evidence type="ECO:0000256" key="4">
    <source>
        <dbReference type="ARBA" id="ARBA00022989"/>
    </source>
</evidence>
<feature type="transmembrane region" description="Helical" evidence="7">
    <location>
        <begin position="1051"/>
        <end position="1073"/>
    </location>
</feature>
<feature type="transmembrane region" description="Helical" evidence="7">
    <location>
        <begin position="264"/>
        <end position="285"/>
    </location>
</feature>
<dbReference type="EMBL" id="CALNXJ010000030">
    <property type="protein sequence ID" value="CAH3136323.1"/>
    <property type="molecule type" value="Genomic_DNA"/>
</dbReference>
<feature type="transmembrane region" description="Helical" evidence="7">
    <location>
        <begin position="1079"/>
        <end position="1101"/>
    </location>
</feature>
<evidence type="ECO:0000256" key="6">
    <source>
        <dbReference type="RuleBase" id="RU000688"/>
    </source>
</evidence>
<evidence type="ECO:0000256" key="5">
    <source>
        <dbReference type="ARBA" id="ARBA00023136"/>
    </source>
</evidence>
<keyword evidence="10" id="KW-1185">Reference proteome</keyword>
<feature type="transmembrane region" description="Helical" evidence="7">
    <location>
        <begin position="871"/>
        <end position="890"/>
    </location>
</feature>
<gene>
    <name evidence="9" type="ORF">PMEA_00017654</name>
</gene>
<feature type="transmembrane region" description="Helical" evidence="7">
    <location>
        <begin position="572"/>
        <end position="593"/>
    </location>
</feature>
<feature type="transmembrane region" description="Helical" evidence="7">
    <location>
        <begin position="31"/>
        <end position="51"/>
    </location>
</feature>
<dbReference type="GO" id="GO:0004930">
    <property type="term" value="F:G protein-coupled receptor activity"/>
    <property type="evidence" value="ECO:0007669"/>
    <property type="project" value="UniProtKB-KW"/>
</dbReference>
<feature type="domain" description="G-protein coupled receptors family 1 profile" evidence="8">
    <location>
        <begin position="351"/>
        <end position="591"/>
    </location>
</feature>
<feature type="transmembrane region" description="Helical" evidence="7">
    <location>
        <begin position="453"/>
        <end position="475"/>
    </location>
</feature>
<proteinExistence type="inferred from homology"/>
<dbReference type="Gene3D" id="1.20.1070.10">
    <property type="entry name" value="Rhodopsin 7-helix transmembrane proteins"/>
    <property type="match status" value="4"/>
</dbReference>
<feature type="transmembrane region" description="Helical" evidence="7">
    <location>
        <begin position="937"/>
        <end position="957"/>
    </location>
</feature>
<keyword evidence="5 7" id="KW-0472">Membrane</keyword>
<feature type="transmembrane region" description="Helical" evidence="7">
    <location>
        <begin position="671"/>
        <end position="698"/>
    </location>
</feature>
<keyword evidence="3 6" id="KW-0812">Transmembrane</keyword>
<feature type="transmembrane region" description="Helical" evidence="7">
    <location>
        <begin position="145"/>
        <end position="165"/>
    </location>
</feature>
<feature type="transmembrane region" description="Helical" evidence="7">
    <location>
        <begin position="540"/>
        <end position="560"/>
    </location>
</feature>
<feature type="transmembrane region" description="Helical" evidence="7">
    <location>
        <begin position="371"/>
        <end position="394"/>
    </location>
</feature>
<feature type="transmembrane region" description="Helical" evidence="7">
    <location>
        <begin position="232"/>
        <end position="252"/>
    </location>
</feature>
<accession>A0AAU9X3W4</accession>
<comment type="caution">
    <text evidence="9">The sequence shown here is derived from an EMBL/GenBank/DDBJ whole genome shotgun (WGS) entry which is preliminary data.</text>
</comment>
<organism evidence="9 10">
    <name type="scientific">Pocillopora meandrina</name>
    <dbReference type="NCBI Taxonomy" id="46732"/>
    <lineage>
        <taxon>Eukaryota</taxon>
        <taxon>Metazoa</taxon>
        <taxon>Cnidaria</taxon>
        <taxon>Anthozoa</taxon>
        <taxon>Hexacorallia</taxon>
        <taxon>Scleractinia</taxon>
        <taxon>Astrocoeniina</taxon>
        <taxon>Pocilloporidae</taxon>
        <taxon>Pocillopora</taxon>
    </lineage>
</organism>
<feature type="transmembrane region" description="Helical" evidence="7">
    <location>
        <begin position="637"/>
        <end position="659"/>
    </location>
</feature>
<comment type="subcellular location">
    <subcellularLocation>
        <location evidence="1">Cell membrane</location>
        <topology evidence="1">Multi-pass membrane protein</topology>
    </subcellularLocation>
</comment>
<comment type="similarity">
    <text evidence="6">Belongs to the G-protein coupled receptor 1 family.</text>
</comment>
<feature type="transmembrane region" description="Helical" evidence="7">
    <location>
        <begin position="1137"/>
        <end position="1157"/>
    </location>
</feature>
<feature type="transmembrane region" description="Helical" evidence="7">
    <location>
        <begin position="177"/>
        <end position="194"/>
    </location>
</feature>
<keyword evidence="4 7" id="KW-1133">Transmembrane helix</keyword>
<keyword evidence="6" id="KW-0297">G-protein coupled receptor</keyword>
<keyword evidence="6" id="KW-0675">Receptor</keyword>
<feature type="transmembrane region" description="Helical" evidence="7">
    <location>
        <begin position="969"/>
        <end position="992"/>
    </location>
</feature>
<protein>
    <recommendedName>
        <fullName evidence="8">G-protein coupled receptors family 1 profile domain-containing protein</fullName>
    </recommendedName>
</protein>
<dbReference type="PRINTS" id="PR00237">
    <property type="entry name" value="GPCRRHODOPSN"/>
</dbReference>
<evidence type="ECO:0000313" key="10">
    <source>
        <dbReference type="Proteomes" id="UP001159428"/>
    </source>
</evidence>
<evidence type="ECO:0000256" key="3">
    <source>
        <dbReference type="ARBA" id="ARBA00022692"/>
    </source>
</evidence>
<sequence>MSKLFCNQSSQFFLVFTELQDLRSTCIANCIFNIFFTYTAFMLNIVTFYAIHKTSTMPNTLKTLLLSLACSDVAVGLFSQPFYAFFLINWLRLENPSCNYQQVWVISSTLFTTASFLGVVAVSVDRFLAVHLHLRYQELVTHRRVVVVVVSIWVYSAFVSLMISWETFSTRELINTIIAALGFIITFVVYIRIYQTVRRHKNQIQSIQIRDEAQSEEIKNFTVLMKSTVGVVYVYLVFLICYLPYLICMAVIRIYGSSIALKKLFLYSVTLMYLNSSLNSVIYCWKMKQIRHAIMEILRKASWISNRPLRINYNRQSSQFLPIFTELEDLRATCIANCVFNIFFTYTAFMFNIVTIYVIHKTSTMPNTLKTLLLSLACSDVAVGLFSQPLYAVFLINWLRLDNPGCSTQQVRTISSSLFSAASFLGVVAVSVDRFLAVHLHLRYQEVVTHRRVVIVVIGIWVHSAFVSLMILWGLLSTRDLINTVIGAFSFIITFVVYIRIYLTVRRHKNQIHSMQIRNETQSEELKNFIVLIKSTVGIFYVYLVFLICYLPYLICMAVIRIYGSSIVLKKLFLFSLTLVYLNSSLNPVIYCWKMKHIRHSIIDILRKIKLYCNQYSQFLLISTELEDLRSTCIANCVFNIFLSYTAFMLNIVTIYAIHKTSTTPNTLRTLLLSLACSDVAVGLFSQPLYTFLLINWLRLGNSGCTTLHVLTISSTLFSTASFLGVVAVSVDRFLAVHLHLRYQELVTHMRVVVVVVSIWVYSGVFSLMILWGPFSAWKLIRTITAAFGFIITLVVYIRIYQTVRRHENQIQCMQIRDEAQSEELKNFTVLIKSTVGIFYVYLVLLVCYLPFIICVVVIQIYGSSIALKKLLFYSLTLIFLNSSLNPVIYCWKMRHIRHAIIDILRKIKLFCNQSSQFFPVFIELENLRSTCITNCVFNIFLTYTAFMLNIVTIYAIHKTATMPKTLKTLPLSLACSDVAVGLFIQPLYTFFLINWLRLDNPGCNTQQVRTILGYLFSTASFHGVVAVSVDRFLAVHLHLRYQELVTHRRVVIVVIGIWVYSAFSSLMIFWGLLGTRDLISTINIAFSFIITLVAYIRIYLTVRRHKNHIRSMQIRNEAHSEEINFSVLIKSTVGIFYVYLVFLMCYLPYFICIAVIQIYSSSISLKKLFLYSLTLAYLNSSLNPVIYCWKMRHVRHAIIDILRKMSWISNR</sequence>
<name>A0AAU9X3W4_9CNID</name>
<keyword evidence="6" id="KW-0807">Transducer</keyword>
<feature type="transmembrane region" description="Helical" evidence="7">
    <location>
        <begin position="780"/>
        <end position="800"/>
    </location>
</feature>
<dbReference type="CDD" id="cd00637">
    <property type="entry name" value="7tm_classA_rhodopsin-like"/>
    <property type="match status" value="3"/>
</dbReference>
<dbReference type="SUPFAM" id="SSF81321">
    <property type="entry name" value="Family A G protein-coupled receptor-like"/>
    <property type="match status" value="4"/>
</dbReference>
<evidence type="ECO:0000256" key="2">
    <source>
        <dbReference type="ARBA" id="ARBA00022475"/>
    </source>
</evidence>
<evidence type="ECO:0000313" key="9">
    <source>
        <dbReference type="EMBL" id="CAH3136323.1"/>
    </source>
</evidence>
<feature type="non-terminal residue" evidence="9">
    <location>
        <position position="1212"/>
    </location>
</feature>
<evidence type="ECO:0000256" key="7">
    <source>
        <dbReference type="SAM" id="Phobius"/>
    </source>
</evidence>
<feature type="domain" description="G-protein coupled receptors family 1 profile" evidence="8">
    <location>
        <begin position="43"/>
        <end position="283"/>
    </location>
</feature>
<feature type="transmembrane region" description="Helical" evidence="7">
    <location>
        <begin position="1169"/>
        <end position="1190"/>
    </location>
</feature>